<keyword evidence="2" id="KW-1185">Reference proteome</keyword>
<organism evidence="1 2">
    <name type="scientific">Nocardia iowensis</name>
    <dbReference type="NCBI Taxonomy" id="204891"/>
    <lineage>
        <taxon>Bacteria</taxon>
        <taxon>Bacillati</taxon>
        <taxon>Actinomycetota</taxon>
        <taxon>Actinomycetes</taxon>
        <taxon>Mycobacteriales</taxon>
        <taxon>Nocardiaceae</taxon>
        <taxon>Nocardia</taxon>
    </lineage>
</organism>
<dbReference type="EMBL" id="CP078145">
    <property type="protein sequence ID" value="QXN92490.1"/>
    <property type="molecule type" value="Genomic_DNA"/>
</dbReference>
<dbReference type="InterPro" id="IPR004401">
    <property type="entry name" value="YbaB/EbfC"/>
</dbReference>
<dbReference type="RefSeq" id="WP_218473814.1">
    <property type="nucleotide sequence ID" value="NZ_BAABJN010000005.1"/>
</dbReference>
<sequence length="68" mass="7082">MAGHSERTATGSALGDRVRVTVDADGIVIDTHIELGGELVDYDTLAQALTEAAQNAQAALKLQAAPHR</sequence>
<dbReference type="Proteomes" id="UP000694257">
    <property type="component" value="Chromosome"/>
</dbReference>
<proteinExistence type="predicted"/>
<reference evidence="1 2" key="1">
    <citation type="submission" date="2021-07" db="EMBL/GenBank/DDBJ databases">
        <title>Whole Genome Sequence of Nocardia Iowensis.</title>
        <authorList>
            <person name="Lamm A."/>
            <person name="Collins-Fairclough A.M."/>
            <person name="Bunk B."/>
            <person name="Sproer C."/>
        </authorList>
    </citation>
    <scope>NUCLEOTIDE SEQUENCE [LARGE SCALE GENOMIC DNA]</scope>
    <source>
        <strain evidence="1 2">NRRL 5646</strain>
    </source>
</reference>
<gene>
    <name evidence="1" type="ORF">KV110_04890</name>
</gene>
<accession>A0ABX8RVQ1</accession>
<evidence type="ECO:0000313" key="1">
    <source>
        <dbReference type="EMBL" id="QXN92490.1"/>
    </source>
</evidence>
<dbReference type="Pfam" id="PF02575">
    <property type="entry name" value="YbaB_DNA_bd"/>
    <property type="match status" value="1"/>
</dbReference>
<protein>
    <submittedName>
        <fullName evidence="1">YbaB/EbfC family nucleoid-associated protein</fullName>
    </submittedName>
</protein>
<name>A0ABX8RVQ1_NOCIO</name>
<evidence type="ECO:0000313" key="2">
    <source>
        <dbReference type="Proteomes" id="UP000694257"/>
    </source>
</evidence>